<evidence type="ECO:0000313" key="7">
    <source>
        <dbReference type="EMBL" id="GDY51467.1"/>
    </source>
</evidence>
<gene>
    <name evidence="7" type="ORF">SVIO_020900</name>
</gene>
<feature type="domain" description="3-hydroxyacyl-CoA dehydrogenase C-terminal" evidence="5">
    <location>
        <begin position="187"/>
        <end position="283"/>
    </location>
</feature>
<accession>A0A4D4KY48</accession>
<dbReference type="AlphaFoldDB" id="A0A4D4KY48"/>
<keyword evidence="3" id="KW-0560">Oxidoreductase</keyword>
<organism evidence="7 8">
    <name type="scientific">Streptomyces violaceusniger</name>
    <dbReference type="NCBI Taxonomy" id="68280"/>
    <lineage>
        <taxon>Bacteria</taxon>
        <taxon>Bacillati</taxon>
        <taxon>Actinomycetota</taxon>
        <taxon>Actinomycetes</taxon>
        <taxon>Kitasatosporales</taxon>
        <taxon>Streptomycetaceae</taxon>
        <taxon>Streptomyces</taxon>
        <taxon>Streptomyces violaceusniger group</taxon>
    </lineage>
</organism>
<evidence type="ECO:0000256" key="2">
    <source>
        <dbReference type="ARBA" id="ARBA00009463"/>
    </source>
</evidence>
<evidence type="ECO:0000256" key="3">
    <source>
        <dbReference type="ARBA" id="ARBA00023002"/>
    </source>
</evidence>
<evidence type="ECO:0000256" key="1">
    <source>
        <dbReference type="ARBA" id="ARBA00005086"/>
    </source>
</evidence>
<dbReference type="GO" id="GO:0016616">
    <property type="term" value="F:oxidoreductase activity, acting on the CH-OH group of donors, NAD or NADP as acceptor"/>
    <property type="evidence" value="ECO:0007669"/>
    <property type="project" value="InterPro"/>
</dbReference>
<evidence type="ECO:0000313" key="8">
    <source>
        <dbReference type="Proteomes" id="UP000301309"/>
    </source>
</evidence>
<feature type="site" description="Important for catalytic activity" evidence="4">
    <location>
        <position position="141"/>
    </location>
</feature>
<dbReference type="InterPro" id="IPR022694">
    <property type="entry name" value="3-OHacyl-CoA_DH"/>
</dbReference>
<comment type="caution">
    <text evidence="7">The sequence shown here is derived from an EMBL/GenBank/DDBJ whole genome shotgun (WGS) entry which is preliminary data.</text>
</comment>
<evidence type="ECO:0000259" key="6">
    <source>
        <dbReference type="Pfam" id="PF02737"/>
    </source>
</evidence>
<dbReference type="InterPro" id="IPR006108">
    <property type="entry name" value="3HC_DH_C"/>
</dbReference>
<feature type="domain" description="3-hydroxyacyl-CoA dehydrogenase NAD binding" evidence="6">
    <location>
        <begin position="11"/>
        <end position="184"/>
    </location>
</feature>
<dbReference type="Gene3D" id="3.40.50.720">
    <property type="entry name" value="NAD(P)-binding Rossmann-like Domain"/>
    <property type="match status" value="1"/>
</dbReference>
<evidence type="ECO:0000259" key="5">
    <source>
        <dbReference type="Pfam" id="PF00725"/>
    </source>
</evidence>
<dbReference type="InterPro" id="IPR036291">
    <property type="entry name" value="NAD(P)-bd_dom_sf"/>
</dbReference>
<dbReference type="SUPFAM" id="SSF48179">
    <property type="entry name" value="6-phosphogluconate dehydrogenase C-terminal domain-like"/>
    <property type="match status" value="1"/>
</dbReference>
<dbReference type="PANTHER" id="PTHR48075">
    <property type="entry name" value="3-HYDROXYACYL-COA DEHYDROGENASE FAMILY PROTEIN"/>
    <property type="match status" value="1"/>
</dbReference>
<name>A0A4D4KY48_STRVO</name>
<dbReference type="SUPFAM" id="SSF51735">
    <property type="entry name" value="NAD(P)-binding Rossmann-fold domains"/>
    <property type="match status" value="1"/>
</dbReference>
<sequence>MSGHAEAPRLMVLGAGTMGLGITSLAVGHGIPVTVVEVDEARAGRTRAAVTERLRMAQLMGALPAGRPRGELTVTGSPADGRDATAVVEAVTEDIPTKAKVLEAVAGLTGAQVPLISNTSSIPIDELAGFVADPARLVGTHFMNPPYLIPTVEVIRGPRTGEAVMTAVTDLLRVLERKPVVVGDGPGFVTSRVLHPMINDAIRVVQEGTATVEAVDDLMRECLGHRTGPLRTADLIGLDNLADSLRVLQMRTGDSRCAPSELLLEKVRDGHLGRKSGRGFYAYGKELA</sequence>
<reference evidence="7 8" key="1">
    <citation type="journal article" date="2020" name="Int. J. Syst. Evol. Microbiol.">
        <title>Reclassification of Streptomyces castelarensis and Streptomyces sporoclivatus as later heterotypic synonyms of Streptomyces antimycoticus.</title>
        <authorList>
            <person name="Komaki H."/>
            <person name="Tamura T."/>
        </authorList>
    </citation>
    <scope>NUCLEOTIDE SEQUENCE [LARGE SCALE GENOMIC DNA]</scope>
    <source>
        <strain evidence="7 8">NBRC 13459</strain>
    </source>
</reference>
<dbReference type="RefSeq" id="WP_137976787.1">
    <property type="nucleotide sequence ID" value="NZ_BAAASO010000083.1"/>
</dbReference>
<dbReference type="EMBL" id="BJHW01000001">
    <property type="protein sequence ID" value="GDY51467.1"/>
    <property type="molecule type" value="Genomic_DNA"/>
</dbReference>
<dbReference type="GO" id="GO:0070403">
    <property type="term" value="F:NAD+ binding"/>
    <property type="evidence" value="ECO:0007669"/>
    <property type="project" value="InterPro"/>
</dbReference>
<comment type="pathway">
    <text evidence="1">Lipid metabolism; butanoate metabolism.</text>
</comment>
<dbReference type="Proteomes" id="UP000301309">
    <property type="component" value="Unassembled WGS sequence"/>
</dbReference>
<dbReference type="InterPro" id="IPR006176">
    <property type="entry name" value="3-OHacyl-CoA_DH_NAD-bd"/>
</dbReference>
<dbReference type="InterPro" id="IPR008927">
    <property type="entry name" value="6-PGluconate_DH-like_C_sf"/>
</dbReference>
<dbReference type="GO" id="GO:0006631">
    <property type="term" value="P:fatty acid metabolic process"/>
    <property type="evidence" value="ECO:0007669"/>
    <property type="project" value="InterPro"/>
</dbReference>
<dbReference type="InterPro" id="IPR013328">
    <property type="entry name" value="6PGD_dom2"/>
</dbReference>
<dbReference type="Pfam" id="PF00725">
    <property type="entry name" value="3HCDH"/>
    <property type="match status" value="1"/>
</dbReference>
<keyword evidence="8" id="KW-1185">Reference proteome</keyword>
<dbReference type="OrthoDB" id="3229174at2"/>
<dbReference type="PIRSF" id="PIRSF000105">
    <property type="entry name" value="HCDH"/>
    <property type="match status" value="1"/>
</dbReference>
<proteinExistence type="inferred from homology"/>
<protein>
    <submittedName>
        <fullName evidence="7">3-hydroxybutyryl-CoA dehydrogenase</fullName>
    </submittedName>
</protein>
<dbReference type="Gene3D" id="1.10.1040.10">
    <property type="entry name" value="N-(1-d-carboxylethyl)-l-norvaline Dehydrogenase, domain 2"/>
    <property type="match status" value="1"/>
</dbReference>
<comment type="similarity">
    <text evidence="2">Belongs to the 3-hydroxyacyl-CoA dehydrogenase family.</text>
</comment>
<evidence type="ECO:0000256" key="4">
    <source>
        <dbReference type="PIRSR" id="PIRSR000105-1"/>
    </source>
</evidence>
<dbReference type="Pfam" id="PF02737">
    <property type="entry name" value="3HCDH_N"/>
    <property type="match status" value="1"/>
</dbReference>
<dbReference type="PANTHER" id="PTHR48075:SF5">
    <property type="entry name" value="3-HYDROXYBUTYRYL-COA DEHYDROGENASE"/>
    <property type="match status" value="1"/>
</dbReference>